<reference evidence="16 17" key="1">
    <citation type="submission" date="2015-01" db="EMBL/GenBank/DDBJ databases">
        <title>Genome sequencing of Jeotgalibacillus soli.</title>
        <authorList>
            <person name="Goh K.M."/>
            <person name="Chan K.-G."/>
            <person name="Yaakop A.S."/>
            <person name="Ee R."/>
            <person name="Gan H.M."/>
            <person name="Chan C.S."/>
        </authorList>
    </citation>
    <scope>NUCLEOTIDE SEQUENCE [LARGE SCALE GENOMIC DNA]</scope>
    <source>
        <strain evidence="16 17">P9</strain>
    </source>
</reference>
<dbReference type="InterPro" id="IPR001996">
    <property type="entry name" value="PTS_IIB_1"/>
</dbReference>
<evidence type="ECO:0000256" key="3">
    <source>
        <dbReference type="ARBA" id="ARBA00022475"/>
    </source>
</evidence>
<dbReference type="Pfam" id="PF00367">
    <property type="entry name" value="PTS_EIIB"/>
    <property type="match status" value="1"/>
</dbReference>
<feature type="transmembrane region" description="Helical" evidence="12">
    <location>
        <begin position="325"/>
        <end position="343"/>
    </location>
</feature>
<dbReference type="InterPro" id="IPR001127">
    <property type="entry name" value="PTS_EIIA_1_perm"/>
</dbReference>
<keyword evidence="8" id="KW-0418">Kinase</keyword>
<evidence type="ECO:0000256" key="10">
    <source>
        <dbReference type="ARBA" id="ARBA00023136"/>
    </source>
</evidence>
<evidence type="ECO:0000256" key="6">
    <source>
        <dbReference type="ARBA" id="ARBA00022683"/>
    </source>
</evidence>
<dbReference type="NCBIfam" id="TIGR00830">
    <property type="entry name" value="PTBA"/>
    <property type="match status" value="1"/>
</dbReference>
<feature type="transmembrane region" description="Helical" evidence="12">
    <location>
        <begin position="206"/>
        <end position="229"/>
    </location>
</feature>
<feature type="transmembrane region" description="Helical" evidence="12">
    <location>
        <begin position="241"/>
        <end position="265"/>
    </location>
</feature>
<dbReference type="SUPFAM" id="SSF55604">
    <property type="entry name" value="Glucose permease domain IIB"/>
    <property type="match status" value="1"/>
</dbReference>
<keyword evidence="7 12" id="KW-0812">Transmembrane</keyword>
<dbReference type="PATRIC" id="fig|889306.3.peg.2730"/>
<dbReference type="GO" id="GO:0008982">
    <property type="term" value="F:protein-N(PI)-phosphohistidine-sugar phosphotransferase activity"/>
    <property type="evidence" value="ECO:0007669"/>
    <property type="project" value="InterPro"/>
</dbReference>
<dbReference type="SUPFAM" id="SSF51261">
    <property type="entry name" value="Duplicated hybrid motif"/>
    <property type="match status" value="1"/>
</dbReference>
<gene>
    <name evidence="16" type="ORF">KP78_27170</name>
</gene>
<sequence length="619" mass="66279">MMNNKELGEKIIDLVGGEKNVNSLIHCATRLRFNLKNFDKANKSALSDIPDVLTVVEKGGQLQVVIGNKVGKVHTEIMKSHNISSGSEQDGKNSEKKAGLMANVFEYISGTFTPLIPALAGAGMIKALLAVLTILNWINVEGSTYAVLNGASSGLFYFLPIFVGVSAARKLGANPYVAGVIAAGLLDPNFTALIESTGDTTFMGIPLIAASYSTTVFPILIAMAVYAPLERWLKRISPDTIQLFFVSMISILVMVPLTALVFGPFGEYISSGIGSAVAFMLDTSAILSGILIALAWPIIVILGVHWGIFPIILDNMSRGGDMIKPITAAAVFAQIGIAFGIFLRARKNKELRSLTFAATTSGLLAGVTEPILYGLILRYKRLIPLTLISGAIGGAMIAVFDVKISTFVFNSIFTIPNYTPTLGYVIGIGSSFLAATVLAFIFGTEGKKIKSEDENAVNAQEENPSIESVKFDIQSPLKGELIPLEEIDDPVFSNASMGKGVGIEPIEGVVYSPFNGKVVTLFPTKHAIGLVSEDGVEVLIHIGIDTVQLEGKHFEAHVATDAIVKKGDKLITFDIQAIQDEGYKTTTPIIITNTKDYLDAIPMNPKQINAGEHVLTILR</sequence>
<dbReference type="InterPro" id="IPR050558">
    <property type="entry name" value="PTS_Sugar-Specific_Components"/>
</dbReference>
<keyword evidence="3" id="KW-1003">Cell membrane</keyword>
<protein>
    <submittedName>
        <fullName evidence="16">Protein-N-phosphohistidine-sugar phosphotransferase</fullName>
        <ecNumber evidence="16">2.7.1.69</ecNumber>
    </submittedName>
</protein>
<dbReference type="Pfam" id="PF02378">
    <property type="entry name" value="PTS_EIIC"/>
    <property type="match status" value="1"/>
</dbReference>
<evidence type="ECO:0000256" key="1">
    <source>
        <dbReference type="ARBA" id="ARBA00004651"/>
    </source>
</evidence>
<evidence type="ECO:0000259" key="15">
    <source>
        <dbReference type="PROSITE" id="PS51103"/>
    </source>
</evidence>
<dbReference type="Proteomes" id="UP000031938">
    <property type="component" value="Unassembled WGS sequence"/>
</dbReference>
<dbReference type="PROSITE" id="PS00371">
    <property type="entry name" value="PTS_EIIA_TYPE_1_HIS"/>
    <property type="match status" value="1"/>
</dbReference>
<dbReference type="InterPro" id="IPR003352">
    <property type="entry name" value="PTS_EIIC"/>
</dbReference>
<dbReference type="InterPro" id="IPR036878">
    <property type="entry name" value="Glu_permease_IIB"/>
</dbReference>
<dbReference type="GO" id="GO:0005886">
    <property type="term" value="C:plasma membrane"/>
    <property type="evidence" value="ECO:0007669"/>
    <property type="project" value="UniProtKB-SubCell"/>
</dbReference>
<evidence type="ECO:0000256" key="2">
    <source>
        <dbReference type="ARBA" id="ARBA00022448"/>
    </source>
</evidence>
<dbReference type="Gene3D" id="3.30.1360.60">
    <property type="entry name" value="Glucose permease domain IIB"/>
    <property type="match status" value="1"/>
</dbReference>
<keyword evidence="4" id="KW-0762">Sugar transport</keyword>
<dbReference type="EC" id="2.7.1.69" evidence="16"/>
<evidence type="ECO:0000256" key="8">
    <source>
        <dbReference type="ARBA" id="ARBA00022777"/>
    </source>
</evidence>
<keyword evidence="5 16" id="KW-0808">Transferase</keyword>
<dbReference type="InterPro" id="IPR013013">
    <property type="entry name" value="PTS_EIIC_1"/>
</dbReference>
<dbReference type="PROSITE" id="PS51098">
    <property type="entry name" value="PTS_EIIB_TYPE_1"/>
    <property type="match status" value="1"/>
</dbReference>
<evidence type="ECO:0000259" key="14">
    <source>
        <dbReference type="PROSITE" id="PS51098"/>
    </source>
</evidence>
<evidence type="ECO:0000256" key="4">
    <source>
        <dbReference type="ARBA" id="ARBA00022597"/>
    </source>
</evidence>
<keyword evidence="10 12" id="KW-0472">Membrane</keyword>
<dbReference type="AlphaFoldDB" id="A0A0C2VME1"/>
<feature type="domain" description="PTS EIIA type-1" evidence="13">
    <location>
        <begin position="489"/>
        <end position="593"/>
    </location>
</feature>
<feature type="transmembrane region" description="Helical" evidence="12">
    <location>
        <begin position="382"/>
        <end position="402"/>
    </location>
</feature>
<feature type="transmembrane region" description="Helical" evidence="12">
    <location>
        <begin position="285"/>
        <end position="313"/>
    </location>
</feature>
<keyword evidence="2" id="KW-0813">Transport</keyword>
<dbReference type="FunFam" id="2.70.70.10:FF:000001">
    <property type="entry name" value="PTS system glucose-specific IIA component"/>
    <property type="match status" value="1"/>
</dbReference>
<accession>A0A0C2VME1</accession>
<feature type="transmembrane region" description="Helical" evidence="12">
    <location>
        <begin position="144"/>
        <end position="164"/>
    </location>
</feature>
<dbReference type="InterPro" id="IPR011055">
    <property type="entry name" value="Dup_hybrid_motif"/>
</dbReference>
<keyword evidence="9 12" id="KW-1133">Transmembrane helix</keyword>
<evidence type="ECO:0000313" key="16">
    <source>
        <dbReference type="EMBL" id="KIL45173.1"/>
    </source>
</evidence>
<dbReference type="NCBIfam" id="TIGR01995">
    <property type="entry name" value="PTS-II-ABC-beta"/>
    <property type="match status" value="1"/>
</dbReference>
<organism evidence="16 17">
    <name type="scientific">Jeotgalibacillus soli</name>
    <dbReference type="NCBI Taxonomy" id="889306"/>
    <lineage>
        <taxon>Bacteria</taxon>
        <taxon>Bacillati</taxon>
        <taxon>Bacillota</taxon>
        <taxon>Bacilli</taxon>
        <taxon>Bacillales</taxon>
        <taxon>Caryophanaceae</taxon>
        <taxon>Jeotgalibacillus</taxon>
    </lineage>
</organism>
<evidence type="ECO:0000256" key="5">
    <source>
        <dbReference type="ARBA" id="ARBA00022679"/>
    </source>
</evidence>
<feature type="transmembrane region" description="Helical" evidence="12">
    <location>
        <begin position="115"/>
        <end position="138"/>
    </location>
</feature>
<evidence type="ECO:0000256" key="12">
    <source>
        <dbReference type="SAM" id="Phobius"/>
    </source>
</evidence>
<dbReference type="GO" id="GO:0016301">
    <property type="term" value="F:kinase activity"/>
    <property type="evidence" value="ECO:0007669"/>
    <property type="project" value="UniProtKB-KW"/>
</dbReference>
<dbReference type="Gene3D" id="2.70.70.10">
    <property type="entry name" value="Glucose Permease (Domain IIA)"/>
    <property type="match status" value="1"/>
</dbReference>
<name>A0A0C2VME1_9BACL</name>
<dbReference type="GO" id="GO:0009401">
    <property type="term" value="P:phosphoenolpyruvate-dependent sugar phosphotransferase system"/>
    <property type="evidence" value="ECO:0007669"/>
    <property type="project" value="UniProtKB-KW"/>
</dbReference>
<keyword evidence="17" id="KW-1185">Reference proteome</keyword>
<evidence type="ECO:0000313" key="17">
    <source>
        <dbReference type="Proteomes" id="UP000031938"/>
    </source>
</evidence>
<dbReference type="PANTHER" id="PTHR30175:SF1">
    <property type="entry name" value="PTS SYSTEM ARBUTIN-, CELLOBIOSE-, AND SALICIN-SPECIFIC EIIBC COMPONENT-RELATED"/>
    <property type="match status" value="1"/>
</dbReference>
<evidence type="ECO:0000256" key="9">
    <source>
        <dbReference type="ARBA" id="ARBA00022989"/>
    </source>
</evidence>
<comment type="subcellular location">
    <subcellularLocation>
        <location evidence="1">Cell membrane</location>
        <topology evidence="1">Multi-pass membrane protein</topology>
    </subcellularLocation>
</comment>
<dbReference type="PANTHER" id="PTHR30175">
    <property type="entry name" value="PHOSPHOTRANSFERASE SYSTEM TRANSPORT PROTEIN"/>
    <property type="match status" value="1"/>
</dbReference>
<keyword evidence="6" id="KW-0598">Phosphotransferase system</keyword>
<dbReference type="FunFam" id="3.30.1360.60:FF:000001">
    <property type="entry name" value="PTS system glucose-specific IIBC component PtsG"/>
    <property type="match status" value="1"/>
</dbReference>
<dbReference type="InterPro" id="IPR018113">
    <property type="entry name" value="PTrfase_EIIB_Cys"/>
</dbReference>
<feature type="domain" description="PTS EIIB type-1" evidence="14">
    <location>
        <begin position="5"/>
        <end position="87"/>
    </location>
</feature>
<dbReference type="PROSITE" id="PS51093">
    <property type="entry name" value="PTS_EIIA_TYPE_1"/>
    <property type="match status" value="1"/>
</dbReference>
<feature type="domain" description="PTS EIIC type-1" evidence="15">
    <location>
        <begin position="106"/>
        <end position="456"/>
    </location>
</feature>
<dbReference type="Pfam" id="PF00358">
    <property type="entry name" value="PTS_EIIA_1"/>
    <property type="match status" value="1"/>
</dbReference>
<proteinExistence type="predicted"/>
<dbReference type="PROSITE" id="PS01035">
    <property type="entry name" value="PTS_EIIB_TYPE_1_CYS"/>
    <property type="match status" value="1"/>
</dbReference>
<feature type="transmembrane region" description="Helical" evidence="12">
    <location>
        <begin position="422"/>
        <end position="442"/>
    </location>
</feature>
<dbReference type="InterPro" id="IPR011297">
    <property type="entry name" value="PTS_IIABC_b_glu"/>
</dbReference>
<dbReference type="CDD" id="cd00212">
    <property type="entry name" value="PTS_IIB_glc"/>
    <property type="match status" value="1"/>
</dbReference>
<dbReference type="STRING" id="889306.KP78_27170"/>
<dbReference type="EMBL" id="JXRP01000018">
    <property type="protein sequence ID" value="KIL45173.1"/>
    <property type="molecule type" value="Genomic_DNA"/>
</dbReference>
<feature type="transmembrane region" description="Helical" evidence="12">
    <location>
        <begin position="355"/>
        <end position="375"/>
    </location>
</feature>
<comment type="caution">
    <text evidence="16">The sequence shown here is derived from an EMBL/GenBank/DDBJ whole genome shotgun (WGS) entry which is preliminary data.</text>
</comment>
<evidence type="ECO:0000256" key="7">
    <source>
        <dbReference type="ARBA" id="ARBA00022692"/>
    </source>
</evidence>
<evidence type="ECO:0000256" key="11">
    <source>
        <dbReference type="PROSITE-ProRule" id="PRU00421"/>
    </source>
</evidence>
<evidence type="ECO:0000259" key="13">
    <source>
        <dbReference type="PROSITE" id="PS51093"/>
    </source>
</evidence>
<dbReference type="PROSITE" id="PS51103">
    <property type="entry name" value="PTS_EIIC_TYPE_1"/>
    <property type="match status" value="1"/>
</dbReference>
<feature type="active site" description="Phosphocysteine intermediate; for EIIB activity" evidence="11">
    <location>
        <position position="27"/>
    </location>
</feature>